<proteinExistence type="predicted"/>
<evidence type="ECO:0000313" key="1">
    <source>
        <dbReference type="EMBL" id="QDE71630.1"/>
    </source>
</evidence>
<organism evidence="1 2">
    <name type="scientific">Myxococcus xanthus</name>
    <dbReference type="NCBI Taxonomy" id="34"/>
    <lineage>
        <taxon>Bacteria</taxon>
        <taxon>Pseudomonadati</taxon>
        <taxon>Myxococcota</taxon>
        <taxon>Myxococcia</taxon>
        <taxon>Myxococcales</taxon>
        <taxon>Cystobacterineae</taxon>
        <taxon>Myxococcaceae</taxon>
        <taxon>Myxococcus</taxon>
    </lineage>
</organism>
<accession>A0AAE6G614</accession>
<dbReference type="Pfam" id="PF19136">
    <property type="entry name" value="DUF5819"/>
    <property type="match status" value="1"/>
</dbReference>
<dbReference type="InterPro" id="IPR043857">
    <property type="entry name" value="DUF5819"/>
</dbReference>
<protein>
    <submittedName>
        <fullName evidence="1">Uncharacterized protein</fullName>
    </submittedName>
</protein>
<reference evidence="1 2" key="1">
    <citation type="journal article" date="2019" name="Science">
        <title>Social genes are selection hotspots in kin groups of a soil microbe.</title>
        <authorList>
            <person name="Wielgoss S."/>
            <person name="Wolfensberger R."/>
            <person name="Sun L."/>
            <person name="Fiegna F."/>
            <person name="Velicer G.J."/>
        </authorList>
    </citation>
    <scope>NUCLEOTIDE SEQUENCE [LARGE SCALE GENOMIC DNA]</scope>
    <source>
        <strain evidence="1 2">MC3.5.9c15</strain>
    </source>
</reference>
<dbReference type="AlphaFoldDB" id="A0AAE6G614"/>
<sequence length="215" mass="24608">MALAFAAACITLGVHFGFTLLDVLPANPINVRLRPIVDAYMQPAFSQHWGLFAPNPPYESKMVLVSCRVRGADGSIEETPVVNVSLRLQEMNRSLRLTPATYLMRSQVGPLPVLFLRKSDLERRIEDKALPELDVLRKNYQEHRDQSYRKGQVLITRVASAECRRLYPNQEVVEVRPMAMLESVPKYSQRYMESPTLEHRPFDLGWQPYVQVAPL</sequence>
<gene>
    <name evidence="1" type="ORF">BHS09_34155</name>
</gene>
<evidence type="ECO:0000313" key="2">
    <source>
        <dbReference type="Proteomes" id="UP000320179"/>
    </source>
</evidence>
<dbReference type="Proteomes" id="UP000320179">
    <property type="component" value="Chromosome"/>
</dbReference>
<name>A0AAE6G614_MYXXA</name>
<dbReference type="EMBL" id="CP017174">
    <property type="protein sequence ID" value="QDE71630.1"/>
    <property type="molecule type" value="Genomic_DNA"/>
</dbReference>